<proteinExistence type="predicted"/>
<evidence type="ECO:0000313" key="3">
    <source>
        <dbReference type="EMBL" id="WOO43328.1"/>
    </source>
</evidence>
<dbReference type="AlphaFoldDB" id="A0AAQ3QT56"/>
<accession>A0AAQ3QT56</accession>
<dbReference type="InterPro" id="IPR013813">
    <property type="entry name" value="Endoribo_LPSP/chorism_mut-like"/>
</dbReference>
<dbReference type="InterPro" id="IPR035959">
    <property type="entry name" value="RutC-like_sf"/>
</dbReference>
<evidence type="ECO:0000256" key="1">
    <source>
        <dbReference type="SAM" id="Phobius"/>
    </source>
</evidence>
<dbReference type="EMBL" id="CP136920">
    <property type="protein sequence ID" value="WOO43328.1"/>
    <property type="molecule type" value="Genomic_DNA"/>
</dbReference>
<dbReference type="Pfam" id="PF14588">
    <property type="entry name" value="YjgF_endoribonc"/>
    <property type="match status" value="1"/>
</dbReference>
<dbReference type="PANTHER" id="PTHR43760:SF1">
    <property type="entry name" value="ENDORIBONUCLEASE L-PSP_CHORISMATE MUTASE-LIKE DOMAIN-CONTAINING PROTEIN"/>
    <property type="match status" value="1"/>
</dbReference>
<reference evidence="3 4" key="1">
    <citation type="submission" date="2023-10" db="EMBL/GenBank/DDBJ databases">
        <title>Rubellicoccus peritrichatus gen. nov., sp. nov., isolated from an algae of coral reef tank.</title>
        <authorList>
            <person name="Luo J."/>
        </authorList>
    </citation>
    <scope>NUCLEOTIDE SEQUENCE [LARGE SCALE GENOMIC DNA]</scope>
    <source>
        <strain evidence="3 4">CR14</strain>
    </source>
</reference>
<gene>
    <name evidence="3" type="ORF">RZN69_09520</name>
</gene>
<dbReference type="RefSeq" id="WP_317835876.1">
    <property type="nucleotide sequence ID" value="NZ_CP136920.1"/>
</dbReference>
<evidence type="ECO:0000259" key="2">
    <source>
        <dbReference type="Pfam" id="PF14588"/>
    </source>
</evidence>
<dbReference type="KEGG" id="puo:RZN69_09520"/>
<sequence length="153" mass="15958">MNAEKRLQDLKIHLPSAPKPAGNYVPYVVTGNLIFLAGTICMIEGKMSHTGATGEAHTVNSAYEAARVCALNSLALLKEAAGDLDRIKRIVSVSGFVNAVPGFTESPQVINGASDLFADVFGEAGKHARAAVAVGGLPLNSTVEIQVVAELDE</sequence>
<name>A0AAQ3QT56_9BACT</name>
<protein>
    <submittedName>
        <fullName evidence="3">RidA family protein</fullName>
    </submittedName>
</protein>
<dbReference type="SUPFAM" id="SSF55298">
    <property type="entry name" value="YjgF-like"/>
    <property type="match status" value="1"/>
</dbReference>
<feature type="transmembrane region" description="Helical" evidence="1">
    <location>
        <begin position="24"/>
        <end position="43"/>
    </location>
</feature>
<dbReference type="PANTHER" id="PTHR43760">
    <property type="entry name" value="ENDORIBONUCLEASE-RELATED"/>
    <property type="match status" value="1"/>
</dbReference>
<dbReference type="Gene3D" id="3.30.1330.40">
    <property type="entry name" value="RutC-like"/>
    <property type="match status" value="1"/>
</dbReference>
<keyword evidence="1" id="KW-0472">Membrane</keyword>
<keyword evidence="4" id="KW-1185">Reference proteome</keyword>
<evidence type="ECO:0000313" key="4">
    <source>
        <dbReference type="Proteomes" id="UP001304300"/>
    </source>
</evidence>
<dbReference type="Proteomes" id="UP001304300">
    <property type="component" value="Chromosome"/>
</dbReference>
<organism evidence="3 4">
    <name type="scientific">Rubellicoccus peritrichatus</name>
    <dbReference type="NCBI Taxonomy" id="3080537"/>
    <lineage>
        <taxon>Bacteria</taxon>
        <taxon>Pseudomonadati</taxon>
        <taxon>Verrucomicrobiota</taxon>
        <taxon>Opitutia</taxon>
        <taxon>Puniceicoccales</taxon>
        <taxon>Cerasicoccaceae</taxon>
        <taxon>Rubellicoccus</taxon>
    </lineage>
</organism>
<dbReference type="CDD" id="cd02199">
    <property type="entry name" value="YjgF_YER057c_UK114_like_1"/>
    <property type="match status" value="1"/>
</dbReference>
<keyword evidence="1" id="KW-0812">Transmembrane</keyword>
<keyword evidence="1" id="KW-1133">Transmembrane helix</keyword>
<feature type="domain" description="Endoribonuclease L-PSP/chorismate mutase-like" evidence="2">
    <location>
        <begin position="5"/>
        <end position="151"/>
    </location>
</feature>